<reference evidence="1 2" key="1">
    <citation type="submission" date="2017-03" db="EMBL/GenBank/DDBJ databases">
        <title>Genome sequence of Clostridium thermoalcaliphilum DSM 7309.</title>
        <authorList>
            <person name="Poehlein A."/>
            <person name="Daniel R."/>
        </authorList>
    </citation>
    <scope>NUCLEOTIDE SEQUENCE [LARGE SCALE GENOMIC DNA]</scope>
    <source>
        <strain evidence="1 2">DSM 7309</strain>
    </source>
</reference>
<organism evidence="1 2">
    <name type="scientific">Alkalithermobacter paradoxus</name>
    <dbReference type="NCBI Taxonomy" id="29349"/>
    <lineage>
        <taxon>Bacteria</taxon>
        <taxon>Bacillati</taxon>
        <taxon>Bacillota</taxon>
        <taxon>Clostridia</taxon>
        <taxon>Peptostreptococcales</taxon>
        <taxon>Tepidibacteraceae</taxon>
        <taxon>Alkalithermobacter</taxon>
    </lineage>
</organism>
<accession>A0A1V4I8Z5</accession>
<name>A0A1V4I8Z5_9FIRM</name>
<dbReference type="EMBL" id="MZGW01000002">
    <property type="protein sequence ID" value="OPJ56340.1"/>
    <property type="molecule type" value="Genomic_DNA"/>
</dbReference>
<comment type="caution">
    <text evidence="1">The sequence shown here is derived from an EMBL/GenBank/DDBJ whole genome shotgun (WGS) entry which is preliminary data.</text>
</comment>
<evidence type="ECO:0000313" key="1">
    <source>
        <dbReference type="EMBL" id="OPJ56340.1"/>
    </source>
</evidence>
<protein>
    <submittedName>
        <fullName evidence="1">Uncharacterized protein</fullName>
    </submittedName>
</protein>
<dbReference type="AlphaFoldDB" id="A0A1V4I8Z5"/>
<dbReference type="OrthoDB" id="1749954at2"/>
<keyword evidence="2" id="KW-1185">Reference proteome</keyword>
<dbReference type="RefSeq" id="WP_079411355.1">
    <property type="nucleotide sequence ID" value="NZ_MZGW01000002.1"/>
</dbReference>
<evidence type="ECO:0000313" key="2">
    <source>
        <dbReference type="Proteomes" id="UP000190140"/>
    </source>
</evidence>
<dbReference type="STRING" id="29349.CLOTH_07440"/>
<sequence>MSIGKVISLDDTIEKMKMDYLYDGNEKYLKFIKKLYSIDYNKWSTYFWELYIVKLFEEELREGLFHVKNIRQIAKDIAHDIKEERERIIILSYIEGAVFGHRNMKLSKELIKICDKVINEKKSNKIHISEVMRSKHIRTYNEVILREMQETDYIEEIKEVLLDYCENKIYDKLKKYSLKRDIALFESEIYRIFEKDCLEKYKDGVWDGVVARVVKDVNRKYKIIL</sequence>
<dbReference type="Proteomes" id="UP000190140">
    <property type="component" value="Unassembled WGS sequence"/>
</dbReference>
<proteinExistence type="predicted"/>
<gene>
    <name evidence="1" type="ORF">CLOTH_07440</name>
</gene>